<dbReference type="EMBL" id="JAJA02000001">
    <property type="protein sequence ID" value="KWS03377.1"/>
    <property type="molecule type" value="Genomic_DNA"/>
</dbReference>
<sequence length="112" mass="12619">MAIANEQLQAHRFLDEMQRDSYFPAHLVQKGQQILIRLCETIEARRPDSLDALYALTHAATDEFNALAGEFEDNDSEIETAARENIGADFRAIAAAYGFQADSEELIATRDW</sequence>
<protein>
    <submittedName>
        <fullName evidence="1">Uncharacterized protein</fullName>
    </submittedName>
</protein>
<evidence type="ECO:0000313" key="1">
    <source>
        <dbReference type="EMBL" id="KWS03377.1"/>
    </source>
</evidence>
<reference evidence="1 2" key="1">
    <citation type="journal article" date="2014" name="Genome Announc.">
        <title>Draft Genome Sequence of Lysobacter capsici AZ78, a Bacterium Antagonistic to Plant-Pathogenic Oomycetes.</title>
        <authorList>
            <person name="Puopolo G."/>
            <person name="Sonego P."/>
            <person name="Engelen K."/>
            <person name="Pertot I."/>
        </authorList>
    </citation>
    <scope>NUCLEOTIDE SEQUENCE [LARGE SCALE GENOMIC DNA]</scope>
    <source>
        <strain evidence="1 2">AZ78</strain>
    </source>
</reference>
<dbReference type="Proteomes" id="UP000023435">
    <property type="component" value="Unassembled WGS sequence"/>
</dbReference>
<dbReference type="AlphaFoldDB" id="A0A108U6E2"/>
<organism evidence="1 2">
    <name type="scientific">Lysobacter capsici AZ78</name>
    <dbReference type="NCBI Taxonomy" id="1444315"/>
    <lineage>
        <taxon>Bacteria</taxon>
        <taxon>Pseudomonadati</taxon>
        <taxon>Pseudomonadota</taxon>
        <taxon>Gammaproteobacteria</taxon>
        <taxon>Lysobacterales</taxon>
        <taxon>Lysobacteraceae</taxon>
        <taxon>Lysobacter</taxon>
    </lineage>
</organism>
<accession>A0A108U6E2</accession>
<dbReference type="OrthoDB" id="8795357at2"/>
<dbReference type="InterPro" id="IPR043767">
    <property type="entry name" value="DUF5713"/>
</dbReference>
<dbReference type="Pfam" id="PF18977">
    <property type="entry name" value="DUF5713"/>
    <property type="match status" value="1"/>
</dbReference>
<keyword evidence="2" id="KW-1185">Reference proteome</keyword>
<evidence type="ECO:0000313" key="2">
    <source>
        <dbReference type="Proteomes" id="UP000023435"/>
    </source>
</evidence>
<comment type="caution">
    <text evidence="1">The sequence shown here is derived from an EMBL/GenBank/DDBJ whole genome shotgun (WGS) entry which is preliminary data.</text>
</comment>
<dbReference type="RefSeq" id="WP_036109630.1">
    <property type="nucleotide sequence ID" value="NZ_JAJA02000001.1"/>
</dbReference>
<name>A0A108U6E2_9GAMM</name>
<proteinExistence type="predicted"/>
<gene>
    <name evidence="1" type="ORF">AZ78_0923</name>
</gene>